<dbReference type="EMBL" id="NHOQ01001941">
    <property type="protein sequence ID" value="PWA20554.1"/>
    <property type="molecule type" value="Genomic_DNA"/>
</dbReference>
<reference evidence="2 3" key="1">
    <citation type="journal article" date="2018" name="G3 (Bethesda)">
        <title>A High-Quality Reference Genome for the Invasive Mosquitofish Gambusia affinis Using a Chicago Library.</title>
        <authorList>
            <person name="Hoffberg S.L."/>
            <person name="Troendle N.J."/>
            <person name="Glenn T.C."/>
            <person name="Mahmud O."/>
            <person name="Louha S."/>
            <person name="Chalopin D."/>
            <person name="Bennetzen J.L."/>
            <person name="Mauricio R."/>
        </authorList>
    </citation>
    <scope>NUCLEOTIDE SEQUENCE [LARGE SCALE GENOMIC DNA]</scope>
    <source>
        <strain evidence="2">NE01/NJP1002.9</strain>
        <tissue evidence="2">Muscle</tissue>
    </source>
</reference>
<feature type="region of interest" description="Disordered" evidence="1">
    <location>
        <begin position="1"/>
        <end position="26"/>
    </location>
</feature>
<evidence type="ECO:0000313" key="2">
    <source>
        <dbReference type="EMBL" id="PWA20554.1"/>
    </source>
</evidence>
<organism evidence="2 3">
    <name type="scientific">Gambusia affinis</name>
    <name type="common">Western mosquitofish</name>
    <name type="synonym">Heterandria affinis</name>
    <dbReference type="NCBI Taxonomy" id="33528"/>
    <lineage>
        <taxon>Eukaryota</taxon>
        <taxon>Metazoa</taxon>
        <taxon>Chordata</taxon>
        <taxon>Craniata</taxon>
        <taxon>Vertebrata</taxon>
        <taxon>Euteleostomi</taxon>
        <taxon>Actinopterygii</taxon>
        <taxon>Neopterygii</taxon>
        <taxon>Teleostei</taxon>
        <taxon>Neoteleostei</taxon>
        <taxon>Acanthomorphata</taxon>
        <taxon>Ovalentaria</taxon>
        <taxon>Atherinomorphae</taxon>
        <taxon>Cyprinodontiformes</taxon>
        <taxon>Poeciliidae</taxon>
        <taxon>Poeciliinae</taxon>
        <taxon>Gambusia</taxon>
    </lineage>
</organism>
<keyword evidence="3" id="KW-1185">Reference proteome</keyword>
<protein>
    <submittedName>
        <fullName evidence="2">Uncharacterized protein</fullName>
    </submittedName>
</protein>
<proteinExistence type="predicted"/>
<feature type="non-terminal residue" evidence="2">
    <location>
        <position position="1"/>
    </location>
</feature>
<evidence type="ECO:0000256" key="1">
    <source>
        <dbReference type="SAM" id="MobiDB-lite"/>
    </source>
</evidence>
<gene>
    <name evidence="2" type="ORF">CCH79_00019968</name>
</gene>
<sequence>HPESTECTAALRAAPKSPQTKLRGESDGWSCIHCPRDVGGQRCRPEVLGITGTLRLWHQNNAGCFPHHREHEQHFENMKKDSTKLDSTGFDHSRADTIRTCSLVMKESHQLSNIFGGDVYR</sequence>
<dbReference type="AlphaFoldDB" id="A0A315VC94"/>
<name>A0A315VC94_GAMAF</name>
<comment type="caution">
    <text evidence="2">The sequence shown here is derived from an EMBL/GenBank/DDBJ whole genome shotgun (WGS) entry which is preliminary data.</text>
</comment>
<dbReference type="Proteomes" id="UP000250572">
    <property type="component" value="Unassembled WGS sequence"/>
</dbReference>
<evidence type="ECO:0000313" key="3">
    <source>
        <dbReference type="Proteomes" id="UP000250572"/>
    </source>
</evidence>
<accession>A0A315VC94</accession>